<dbReference type="Proteomes" id="UP000264071">
    <property type="component" value="Unassembled WGS sequence"/>
</dbReference>
<dbReference type="PANTHER" id="PTHR10343">
    <property type="entry name" value="5'-AMP-ACTIVATED PROTEIN KINASE , BETA SUBUNIT"/>
    <property type="match status" value="1"/>
</dbReference>
<dbReference type="PANTHER" id="PTHR10343:SF84">
    <property type="entry name" value="5'-AMP-ACTIVATED PROTEIN KINASE SUBUNIT BETA-1"/>
    <property type="match status" value="1"/>
</dbReference>
<evidence type="ECO:0000313" key="3">
    <source>
        <dbReference type="EMBL" id="HCT58318.1"/>
    </source>
</evidence>
<comment type="caution">
    <text evidence="3">The sequence shown here is derived from an EMBL/GenBank/DDBJ whole genome shotgun (WGS) entry which is preliminary data.</text>
</comment>
<reference evidence="3 4" key="1">
    <citation type="journal article" date="2018" name="Nat. Biotechnol.">
        <title>A standardized bacterial taxonomy based on genome phylogeny substantially revises the tree of life.</title>
        <authorList>
            <person name="Parks D.H."/>
            <person name="Chuvochina M."/>
            <person name="Waite D.W."/>
            <person name="Rinke C."/>
            <person name="Skarshewski A."/>
            <person name="Chaumeil P.A."/>
            <person name="Hugenholtz P."/>
        </authorList>
    </citation>
    <scope>NUCLEOTIDE SEQUENCE [LARGE SCALE GENOMIC DNA]</scope>
    <source>
        <strain evidence="3">UBA8844</strain>
    </source>
</reference>
<organism evidence="3 4">
    <name type="scientific">Gemmatimonas aurantiaca</name>
    <dbReference type="NCBI Taxonomy" id="173480"/>
    <lineage>
        <taxon>Bacteria</taxon>
        <taxon>Pseudomonadati</taxon>
        <taxon>Gemmatimonadota</taxon>
        <taxon>Gemmatimonadia</taxon>
        <taxon>Gemmatimonadales</taxon>
        <taxon>Gemmatimonadaceae</taxon>
        <taxon>Gemmatimonas</taxon>
    </lineage>
</organism>
<dbReference type="InterPro" id="IPR004193">
    <property type="entry name" value="Glyco_hydro_13_N"/>
</dbReference>
<dbReference type="InterPro" id="IPR014756">
    <property type="entry name" value="Ig_E-set"/>
</dbReference>
<sequence length="203" mass="21780">MADPIELPFERPSDEAELIARLRGSYRALPAPSVEQIQRCTAAVFAAAAPAPARGVRRLGLRPQWWWGAAAAATLIVTVMRPWRGEETQRHADSAFAAGTAAALPVGSTRVEGDGEIRFELTLPSTARAVSIVGDFNGWDEKKTPMAKRGDEGTWSVRLPLSPGRYTYAFVVDGREWLVDALAPQVPDAGFGPANAVIVDGAD</sequence>
<gene>
    <name evidence="3" type="ORF">DGD08_14030</name>
</gene>
<evidence type="ECO:0000256" key="1">
    <source>
        <dbReference type="ARBA" id="ARBA00010926"/>
    </source>
</evidence>
<dbReference type="GO" id="GO:0004553">
    <property type="term" value="F:hydrolase activity, hydrolyzing O-glycosyl compounds"/>
    <property type="evidence" value="ECO:0007669"/>
    <property type="project" value="InterPro"/>
</dbReference>
<dbReference type="EMBL" id="DPIY01000010">
    <property type="protein sequence ID" value="HCT58318.1"/>
    <property type="molecule type" value="Genomic_DNA"/>
</dbReference>
<comment type="similarity">
    <text evidence="1">Belongs to the 5'-AMP-activated protein kinase beta subunit family.</text>
</comment>
<accession>A0A3D4VCG0</accession>
<dbReference type="Gene3D" id="2.60.40.10">
    <property type="entry name" value="Immunoglobulins"/>
    <property type="match status" value="1"/>
</dbReference>
<proteinExistence type="inferred from homology"/>
<dbReference type="Pfam" id="PF02922">
    <property type="entry name" value="CBM_48"/>
    <property type="match status" value="1"/>
</dbReference>
<name>A0A3D4VCG0_9BACT</name>
<evidence type="ECO:0000259" key="2">
    <source>
        <dbReference type="Pfam" id="PF02922"/>
    </source>
</evidence>
<evidence type="ECO:0000313" key="4">
    <source>
        <dbReference type="Proteomes" id="UP000264071"/>
    </source>
</evidence>
<dbReference type="CDD" id="cd07184">
    <property type="entry name" value="E_set_Isoamylase_like_N"/>
    <property type="match status" value="1"/>
</dbReference>
<dbReference type="AlphaFoldDB" id="A0A3D4VCG0"/>
<dbReference type="GO" id="GO:0005975">
    <property type="term" value="P:carbohydrate metabolic process"/>
    <property type="evidence" value="ECO:0007669"/>
    <property type="project" value="InterPro"/>
</dbReference>
<dbReference type="InterPro" id="IPR013783">
    <property type="entry name" value="Ig-like_fold"/>
</dbReference>
<dbReference type="SUPFAM" id="SSF81296">
    <property type="entry name" value="E set domains"/>
    <property type="match status" value="1"/>
</dbReference>
<protein>
    <recommendedName>
        <fullName evidence="2">Glycoside hydrolase family 13 N-terminal domain-containing protein</fullName>
    </recommendedName>
</protein>
<dbReference type="InterPro" id="IPR050827">
    <property type="entry name" value="CRP1_MDG1_kinase"/>
</dbReference>
<feature type="domain" description="Glycoside hydrolase family 13 N-terminal" evidence="2">
    <location>
        <begin position="115"/>
        <end position="181"/>
    </location>
</feature>